<dbReference type="GO" id="GO:0061003">
    <property type="term" value="P:positive regulation of dendritic spine morphogenesis"/>
    <property type="evidence" value="ECO:0007669"/>
    <property type="project" value="TreeGrafter"/>
</dbReference>
<dbReference type="InterPro" id="IPR036028">
    <property type="entry name" value="SH3-like_dom_sf"/>
</dbReference>
<comment type="similarity">
    <text evidence="6">Belongs to the ABP1 family.</text>
</comment>
<keyword evidence="12" id="KW-0965">Cell junction</keyword>
<dbReference type="GO" id="GO:0030027">
    <property type="term" value="C:lamellipodium"/>
    <property type="evidence" value="ECO:0007669"/>
    <property type="project" value="TreeGrafter"/>
</dbReference>
<evidence type="ECO:0000256" key="13">
    <source>
        <dbReference type="ARBA" id="ARBA00022990"/>
    </source>
</evidence>
<sequence>MSRQTVNLDTYSLSLLTAKEDILNPRSSTNWALFTYEGVTNKLKLADSGAGGVAELAEKFHISKPQYGLCKVGGMDGGALRIALISWVGQNVDDYRKNECASHIPAIKHFFKEAHAFISAEKPEDVTEDRVRAELSKTQTQAPTQWVRRSSRSADKEELVGTNYRKTNAAMEMRLINRDSFWARAEREEEARKDEEKRRATEERRRLERERILKERRDAEERDRKMNEKLQMIEEQRQKQRAEEEELRKKEKLRWEAAALVSQRSMNPREFFRQLSSSSSQSPTSPGSSRSGRIRSPEFYPVASPEKPRAPMSPPTSPIRPAPPVSEPTEPSAPPASPSLLDSLPPTVIDENIAQLLSEAEQQPLNFEPSQFLTNRPDPNTVFSHALISSYDLADRHMCVRALYDYQAEDESEISFEPGDIIRDVETVDKAWWRGWSKDGRQGLFPANYVETI</sequence>
<dbReference type="EMBL" id="AYCK01000893">
    <property type="status" value="NOT_ANNOTATED_CDS"/>
    <property type="molecule type" value="Genomic_DNA"/>
</dbReference>
<dbReference type="InterPro" id="IPR002108">
    <property type="entry name" value="ADF-H"/>
</dbReference>
<dbReference type="SMART" id="SM00102">
    <property type="entry name" value="ADF"/>
    <property type="match status" value="1"/>
</dbReference>
<evidence type="ECO:0000256" key="5">
    <source>
        <dbReference type="ARBA" id="ARBA00004624"/>
    </source>
</evidence>
<evidence type="ECO:0000256" key="20">
    <source>
        <dbReference type="PROSITE-ProRule" id="PRU00192"/>
    </source>
</evidence>
<keyword evidence="14" id="KW-0175">Coiled coil</keyword>
<reference evidence="24" key="3">
    <citation type="submission" date="2025-09" db="UniProtKB">
        <authorList>
            <consortium name="Ensembl"/>
        </authorList>
    </citation>
    <scope>IDENTIFICATION</scope>
</reference>
<dbReference type="PROSITE" id="PS50002">
    <property type="entry name" value="SH3"/>
    <property type="match status" value="1"/>
</dbReference>
<keyword evidence="17" id="KW-0966">Cell projection</keyword>
<organism evidence="24 25">
    <name type="scientific">Poecilia formosa</name>
    <name type="common">Amazon molly</name>
    <name type="synonym">Limia formosa</name>
    <dbReference type="NCBI Taxonomy" id="48698"/>
    <lineage>
        <taxon>Eukaryota</taxon>
        <taxon>Metazoa</taxon>
        <taxon>Chordata</taxon>
        <taxon>Craniata</taxon>
        <taxon>Vertebrata</taxon>
        <taxon>Euteleostomi</taxon>
        <taxon>Actinopterygii</taxon>
        <taxon>Neopterygii</taxon>
        <taxon>Teleostei</taxon>
        <taxon>Neoteleostei</taxon>
        <taxon>Acanthomorphata</taxon>
        <taxon>Ovalentaria</taxon>
        <taxon>Atherinomorphae</taxon>
        <taxon>Cyprinodontiformes</taxon>
        <taxon>Poeciliidae</taxon>
        <taxon>Poeciliinae</taxon>
        <taxon>Poecilia</taxon>
    </lineage>
</organism>
<dbReference type="GO" id="GO:0045773">
    <property type="term" value="P:positive regulation of axon extension"/>
    <property type="evidence" value="ECO:0007669"/>
    <property type="project" value="TreeGrafter"/>
</dbReference>
<evidence type="ECO:0000313" key="24">
    <source>
        <dbReference type="Ensembl" id="ENSPFOP00000024030.1"/>
    </source>
</evidence>
<evidence type="ECO:0000256" key="3">
    <source>
        <dbReference type="ARBA" id="ARBA00004282"/>
    </source>
</evidence>
<keyword evidence="10" id="KW-0221">Differentiation</keyword>
<dbReference type="FunFam" id="3.40.20.10:FF:000032">
    <property type="entry name" value="Drebrin 1"/>
    <property type="match status" value="1"/>
</dbReference>
<feature type="domain" description="SH3" evidence="22">
    <location>
        <begin position="395"/>
        <end position="453"/>
    </location>
</feature>
<feature type="domain" description="ADF-H" evidence="23">
    <location>
        <begin position="5"/>
        <end position="136"/>
    </location>
</feature>
<dbReference type="GO" id="GO:0030425">
    <property type="term" value="C:dendrite"/>
    <property type="evidence" value="ECO:0007669"/>
    <property type="project" value="UniProtKB-SubCell"/>
</dbReference>
<dbReference type="SUPFAM" id="SSF55753">
    <property type="entry name" value="Actin depolymerizing proteins"/>
    <property type="match status" value="1"/>
</dbReference>
<keyword evidence="7 20" id="KW-0728">SH3 domain</keyword>
<dbReference type="PRINTS" id="PR00452">
    <property type="entry name" value="SH3DOMAIN"/>
</dbReference>
<name>A0A096LXY9_POEFO</name>
<dbReference type="PANTHER" id="PTHR10829:SF9">
    <property type="entry name" value="ADF-H DOMAIN-CONTAINING PROTEIN"/>
    <property type="match status" value="1"/>
</dbReference>
<dbReference type="GO" id="GO:0030864">
    <property type="term" value="C:cortical actin cytoskeleton"/>
    <property type="evidence" value="ECO:0007669"/>
    <property type="project" value="TreeGrafter"/>
</dbReference>
<dbReference type="CDD" id="cd11281">
    <property type="entry name" value="ADF_drebrin_like"/>
    <property type="match status" value="1"/>
</dbReference>
<feature type="compositionally biased region" description="Pro residues" evidence="21">
    <location>
        <begin position="311"/>
        <end position="337"/>
    </location>
</feature>
<keyword evidence="13" id="KW-0007">Acetylation</keyword>
<accession>A0A096LXY9</accession>
<evidence type="ECO:0000256" key="15">
    <source>
        <dbReference type="ARBA" id="ARBA00023203"/>
    </source>
</evidence>
<evidence type="ECO:0000256" key="6">
    <source>
        <dbReference type="ARBA" id="ARBA00011039"/>
    </source>
</evidence>
<dbReference type="GO" id="GO:0070161">
    <property type="term" value="C:anchoring junction"/>
    <property type="evidence" value="ECO:0007669"/>
    <property type="project" value="UniProtKB-SubCell"/>
</dbReference>
<keyword evidence="16" id="KW-0206">Cytoskeleton</keyword>
<evidence type="ECO:0000256" key="9">
    <source>
        <dbReference type="ARBA" id="ARBA00022490"/>
    </source>
</evidence>
<dbReference type="GO" id="GO:0005884">
    <property type="term" value="C:actin filament"/>
    <property type="evidence" value="ECO:0007669"/>
    <property type="project" value="TreeGrafter"/>
</dbReference>
<dbReference type="Pfam" id="PF00241">
    <property type="entry name" value="Cofilin_ADF"/>
    <property type="match status" value="1"/>
</dbReference>
<dbReference type="PROSITE" id="PS51263">
    <property type="entry name" value="ADF_H"/>
    <property type="match status" value="1"/>
</dbReference>
<dbReference type="GO" id="GO:0098974">
    <property type="term" value="P:postsynaptic actin cytoskeleton organization"/>
    <property type="evidence" value="ECO:0007669"/>
    <property type="project" value="TreeGrafter"/>
</dbReference>
<dbReference type="FunFam" id="2.30.30.40:FF:000046">
    <property type="entry name" value="Drebrin-like protein isoform B"/>
    <property type="match status" value="1"/>
</dbReference>
<evidence type="ECO:0000256" key="18">
    <source>
        <dbReference type="ARBA" id="ARBA00073040"/>
    </source>
</evidence>
<dbReference type="GeneTree" id="ENSGT00940000166263"/>
<evidence type="ECO:0000259" key="23">
    <source>
        <dbReference type="PROSITE" id="PS51263"/>
    </source>
</evidence>
<dbReference type="Gene3D" id="2.30.30.40">
    <property type="entry name" value="SH3 Domains"/>
    <property type="match status" value="1"/>
</dbReference>
<dbReference type="SUPFAM" id="SSF50044">
    <property type="entry name" value="SH3-domain"/>
    <property type="match status" value="1"/>
</dbReference>
<feature type="region of interest" description="Disordered" evidence="21">
    <location>
        <begin position="186"/>
        <end position="205"/>
    </location>
</feature>
<evidence type="ECO:0000256" key="12">
    <source>
        <dbReference type="ARBA" id="ARBA00022949"/>
    </source>
</evidence>
<comment type="subcellular location">
    <subcellularLocation>
        <location evidence="3">Cell junction</location>
    </subcellularLocation>
    <subcellularLocation>
        <location evidence="2">Cell projection</location>
        <location evidence="2">Dendrite</location>
    </subcellularLocation>
    <subcellularLocation>
        <location evidence="5">Cell projection</location>
        <location evidence="5">Growth cone</location>
    </subcellularLocation>
    <subcellularLocation>
        <location evidence="4">Cytoplasm</location>
        <location evidence="4">Cell cortex</location>
    </subcellularLocation>
    <subcellularLocation>
        <location evidence="1">Cytoplasm</location>
        <location evidence="1">Cytoskeleton</location>
    </subcellularLocation>
</comment>
<dbReference type="GO" id="GO:0014069">
    <property type="term" value="C:postsynaptic density"/>
    <property type="evidence" value="ECO:0007669"/>
    <property type="project" value="TreeGrafter"/>
</dbReference>
<evidence type="ECO:0000256" key="2">
    <source>
        <dbReference type="ARBA" id="ARBA00004279"/>
    </source>
</evidence>
<dbReference type="Proteomes" id="UP000028760">
    <property type="component" value="Unassembled WGS sequence"/>
</dbReference>
<feature type="region of interest" description="Disordered" evidence="21">
    <location>
        <begin position="272"/>
        <end position="345"/>
    </location>
</feature>
<keyword evidence="9" id="KW-0963">Cytoplasm</keyword>
<feature type="region of interest" description="Disordered" evidence="21">
    <location>
        <begin position="218"/>
        <end position="250"/>
    </location>
</feature>
<evidence type="ECO:0000259" key="22">
    <source>
        <dbReference type="PROSITE" id="PS50002"/>
    </source>
</evidence>
<dbReference type="GO" id="GO:0030833">
    <property type="term" value="P:regulation of actin filament polymerization"/>
    <property type="evidence" value="ECO:0007669"/>
    <property type="project" value="TreeGrafter"/>
</dbReference>
<reference evidence="25" key="1">
    <citation type="submission" date="2013-10" db="EMBL/GenBank/DDBJ databases">
        <authorList>
            <person name="Schartl M."/>
            <person name="Warren W."/>
        </authorList>
    </citation>
    <scope>NUCLEOTIDE SEQUENCE [LARGE SCALE GENOMIC DNA]</scope>
    <source>
        <strain evidence="25">female</strain>
    </source>
</reference>
<dbReference type="InterPro" id="IPR029006">
    <property type="entry name" value="ADF-H/Gelsolin-like_dom_sf"/>
</dbReference>
<dbReference type="Gene3D" id="3.40.20.10">
    <property type="entry name" value="Severin"/>
    <property type="match status" value="1"/>
</dbReference>
<evidence type="ECO:0000256" key="16">
    <source>
        <dbReference type="ARBA" id="ARBA00023212"/>
    </source>
</evidence>
<evidence type="ECO:0000313" key="25">
    <source>
        <dbReference type="Proteomes" id="UP000028760"/>
    </source>
</evidence>
<evidence type="ECO:0000256" key="1">
    <source>
        <dbReference type="ARBA" id="ARBA00004245"/>
    </source>
</evidence>
<evidence type="ECO:0000256" key="4">
    <source>
        <dbReference type="ARBA" id="ARBA00004544"/>
    </source>
</evidence>
<dbReference type="Pfam" id="PF00018">
    <property type="entry name" value="SH3_1"/>
    <property type="match status" value="1"/>
</dbReference>
<evidence type="ECO:0000256" key="11">
    <source>
        <dbReference type="ARBA" id="ARBA00022902"/>
    </source>
</evidence>
<proteinExistence type="inferred from homology"/>
<dbReference type="AlphaFoldDB" id="A0A096LXY9"/>
<dbReference type="InterPro" id="IPR035717">
    <property type="entry name" value="Drebrin-like_SH3"/>
</dbReference>
<reference evidence="24" key="2">
    <citation type="submission" date="2025-08" db="UniProtKB">
        <authorList>
            <consortium name="Ensembl"/>
        </authorList>
    </citation>
    <scope>IDENTIFICATION</scope>
</reference>
<dbReference type="GO" id="GO:0051015">
    <property type="term" value="F:actin filament binding"/>
    <property type="evidence" value="ECO:0007669"/>
    <property type="project" value="TreeGrafter"/>
</dbReference>
<protein>
    <recommendedName>
        <fullName evidence="18">Drebrin</fullName>
    </recommendedName>
    <alternativeName>
        <fullName evidence="19">Developmentally-regulated brain protein</fullName>
    </alternativeName>
</protein>
<keyword evidence="25" id="KW-1185">Reference proteome</keyword>
<evidence type="ECO:0000256" key="21">
    <source>
        <dbReference type="SAM" id="MobiDB-lite"/>
    </source>
</evidence>
<dbReference type="GO" id="GO:0030426">
    <property type="term" value="C:growth cone"/>
    <property type="evidence" value="ECO:0007669"/>
    <property type="project" value="UniProtKB-SubCell"/>
</dbReference>
<dbReference type="GO" id="GO:0045211">
    <property type="term" value="C:postsynaptic membrane"/>
    <property type="evidence" value="ECO:0007669"/>
    <property type="project" value="TreeGrafter"/>
</dbReference>
<dbReference type="InterPro" id="IPR001452">
    <property type="entry name" value="SH3_domain"/>
</dbReference>
<keyword evidence="15" id="KW-0009">Actin-binding</keyword>
<dbReference type="GO" id="GO:0048812">
    <property type="term" value="P:neuron projection morphogenesis"/>
    <property type="evidence" value="ECO:0007669"/>
    <property type="project" value="TreeGrafter"/>
</dbReference>
<dbReference type="Ensembl" id="ENSPFOT00000030861.1">
    <property type="protein sequence ID" value="ENSPFOP00000024030.1"/>
    <property type="gene ID" value="ENSPFOG00000003295.2"/>
</dbReference>
<dbReference type="SMART" id="SM00326">
    <property type="entry name" value="SH3"/>
    <property type="match status" value="1"/>
</dbReference>
<evidence type="ECO:0000256" key="14">
    <source>
        <dbReference type="ARBA" id="ARBA00023054"/>
    </source>
</evidence>
<dbReference type="CDD" id="cd11960">
    <property type="entry name" value="SH3_Abp1_eu"/>
    <property type="match status" value="1"/>
</dbReference>
<dbReference type="EMBL" id="AYCK01000892">
    <property type="status" value="NOT_ANNOTATED_CDS"/>
    <property type="molecule type" value="Genomic_DNA"/>
</dbReference>
<dbReference type="PANTHER" id="PTHR10829">
    <property type="entry name" value="CORTACTIN AND DREBRIN"/>
    <property type="match status" value="1"/>
</dbReference>
<evidence type="ECO:0000256" key="8">
    <source>
        <dbReference type="ARBA" id="ARBA00022473"/>
    </source>
</evidence>
<evidence type="ECO:0000256" key="7">
    <source>
        <dbReference type="ARBA" id="ARBA00022443"/>
    </source>
</evidence>
<keyword evidence="8" id="KW-0217">Developmental protein</keyword>
<feature type="compositionally biased region" description="Low complexity" evidence="21">
    <location>
        <begin position="276"/>
        <end position="291"/>
    </location>
</feature>
<evidence type="ECO:0000256" key="10">
    <source>
        <dbReference type="ARBA" id="ARBA00022782"/>
    </source>
</evidence>
<evidence type="ECO:0000256" key="17">
    <source>
        <dbReference type="ARBA" id="ARBA00023273"/>
    </source>
</evidence>
<evidence type="ECO:0000256" key="19">
    <source>
        <dbReference type="ARBA" id="ARBA00076970"/>
    </source>
</evidence>
<keyword evidence="11" id="KW-0524">Neurogenesis</keyword>